<proteinExistence type="predicted"/>
<name>A0ABV0PDH5_9TELE</name>
<organism evidence="2 3">
    <name type="scientific">Goodea atripinnis</name>
    <dbReference type="NCBI Taxonomy" id="208336"/>
    <lineage>
        <taxon>Eukaryota</taxon>
        <taxon>Metazoa</taxon>
        <taxon>Chordata</taxon>
        <taxon>Craniata</taxon>
        <taxon>Vertebrata</taxon>
        <taxon>Euteleostomi</taxon>
        <taxon>Actinopterygii</taxon>
        <taxon>Neopterygii</taxon>
        <taxon>Teleostei</taxon>
        <taxon>Neoteleostei</taxon>
        <taxon>Acanthomorphata</taxon>
        <taxon>Ovalentaria</taxon>
        <taxon>Atherinomorphae</taxon>
        <taxon>Cyprinodontiformes</taxon>
        <taxon>Goodeidae</taxon>
        <taxon>Goodea</taxon>
    </lineage>
</organism>
<feature type="compositionally biased region" description="Basic and acidic residues" evidence="1">
    <location>
        <begin position="110"/>
        <end position="120"/>
    </location>
</feature>
<protein>
    <submittedName>
        <fullName evidence="2">Uncharacterized protein</fullName>
    </submittedName>
</protein>
<evidence type="ECO:0000313" key="2">
    <source>
        <dbReference type="EMBL" id="MEQ2181518.1"/>
    </source>
</evidence>
<accession>A0ABV0PDH5</accession>
<evidence type="ECO:0000256" key="1">
    <source>
        <dbReference type="SAM" id="MobiDB-lite"/>
    </source>
</evidence>
<keyword evidence="3" id="KW-1185">Reference proteome</keyword>
<comment type="caution">
    <text evidence="2">The sequence shown here is derived from an EMBL/GenBank/DDBJ whole genome shotgun (WGS) entry which is preliminary data.</text>
</comment>
<dbReference type="Proteomes" id="UP001476798">
    <property type="component" value="Unassembled WGS sequence"/>
</dbReference>
<evidence type="ECO:0000313" key="3">
    <source>
        <dbReference type="Proteomes" id="UP001476798"/>
    </source>
</evidence>
<reference evidence="2 3" key="1">
    <citation type="submission" date="2021-06" db="EMBL/GenBank/DDBJ databases">
        <authorList>
            <person name="Palmer J.M."/>
        </authorList>
    </citation>
    <scope>NUCLEOTIDE SEQUENCE [LARGE SCALE GENOMIC DNA]</scope>
    <source>
        <strain evidence="2 3">GA_2019</strain>
        <tissue evidence="2">Muscle</tissue>
    </source>
</reference>
<sequence length="120" mass="12937">AGNLTVDAEAGRAYSLAHKMQDGCHMQRFCLQAVFTDKAIHPAIIHQGSSKSSLHGTVEPFTKANDLRVVGGGTMEINPKALCNRSPQLRRKLRAPVGGQVQGHTKTRHPGGDKRLSDIS</sequence>
<gene>
    <name evidence="2" type="ORF">GOODEAATRI_012393</name>
</gene>
<dbReference type="EMBL" id="JAHRIO010070758">
    <property type="protein sequence ID" value="MEQ2181518.1"/>
    <property type="molecule type" value="Genomic_DNA"/>
</dbReference>
<feature type="region of interest" description="Disordered" evidence="1">
    <location>
        <begin position="84"/>
        <end position="120"/>
    </location>
</feature>
<feature type="non-terminal residue" evidence="2">
    <location>
        <position position="1"/>
    </location>
</feature>